<feature type="region of interest" description="Disordered" evidence="1">
    <location>
        <begin position="99"/>
        <end position="166"/>
    </location>
</feature>
<feature type="compositionally biased region" description="Low complexity" evidence="1">
    <location>
        <begin position="102"/>
        <end position="113"/>
    </location>
</feature>
<evidence type="ECO:0000313" key="3">
    <source>
        <dbReference type="Proteomes" id="UP001244341"/>
    </source>
</evidence>
<protein>
    <submittedName>
        <fullName evidence="2">Uncharacterized protein</fullName>
    </submittedName>
</protein>
<reference evidence="2 3" key="1">
    <citation type="submission" date="2023-05" db="EMBL/GenBank/DDBJ databases">
        <title>A 100% complete, gapless, phased diploid assembly of the Scenedesmus obliquus UTEX 3031 genome.</title>
        <authorList>
            <person name="Biondi T.C."/>
            <person name="Hanschen E.R."/>
            <person name="Kwon T."/>
            <person name="Eng W."/>
            <person name="Kruse C.P.S."/>
            <person name="Koehler S.I."/>
            <person name="Kunde Y."/>
            <person name="Gleasner C.D."/>
            <person name="You Mak K.T."/>
            <person name="Polle J."/>
            <person name="Hovde B.T."/>
            <person name="Starkenburg S.R."/>
        </authorList>
    </citation>
    <scope>NUCLEOTIDE SEQUENCE [LARGE SCALE GENOMIC DNA]</scope>
    <source>
        <strain evidence="2 3">DOE0152z</strain>
    </source>
</reference>
<evidence type="ECO:0000313" key="2">
    <source>
        <dbReference type="EMBL" id="WIA15637.1"/>
    </source>
</evidence>
<proteinExistence type="predicted"/>
<name>A0ABY8U2F8_TETOB</name>
<dbReference type="EMBL" id="CP126213">
    <property type="protein sequence ID" value="WIA15637.1"/>
    <property type="molecule type" value="Genomic_DNA"/>
</dbReference>
<feature type="compositionally biased region" description="Polar residues" evidence="1">
    <location>
        <begin position="114"/>
        <end position="128"/>
    </location>
</feature>
<dbReference type="Proteomes" id="UP001244341">
    <property type="component" value="Chromosome 6b"/>
</dbReference>
<evidence type="ECO:0000256" key="1">
    <source>
        <dbReference type="SAM" id="MobiDB-lite"/>
    </source>
</evidence>
<keyword evidence="3" id="KW-1185">Reference proteome</keyword>
<accession>A0ABY8U2F8</accession>
<feature type="compositionally biased region" description="Low complexity" evidence="1">
    <location>
        <begin position="129"/>
        <end position="158"/>
    </location>
</feature>
<organism evidence="2 3">
    <name type="scientific">Tetradesmus obliquus</name>
    <name type="common">Green alga</name>
    <name type="synonym">Acutodesmus obliquus</name>
    <dbReference type="NCBI Taxonomy" id="3088"/>
    <lineage>
        <taxon>Eukaryota</taxon>
        <taxon>Viridiplantae</taxon>
        <taxon>Chlorophyta</taxon>
        <taxon>core chlorophytes</taxon>
        <taxon>Chlorophyceae</taxon>
        <taxon>CS clade</taxon>
        <taxon>Sphaeropleales</taxon>
        <taxon>Scenedesmaceae</taxon>
        <taxon>Tetradesmus</taxon>
    </lineage>
</organism>
<gene>
    <name evidence="2" type="ORF">OEZ85_002264</name>
</gene>
<sequence length="434" mass="48200">MKEQSRKLEEENRQLHGREAILLAYYQTLSWLRQLEIKDSTVLAGVEMEQQQQQQDRLLLASSVGSFSEQELLLLQQLQTKLTKQSASHTDIEPALWQVPKQQQQQQQLELQQGCNTGNGNASAGRQQSGSSDGKTSGDSSGRAPAPSAAAAAAAAGPVPQQEPTIAPDDDLLYYFRRIFSMPRYPGAEDMTMQDASDLYNEVVRELSLNLALLEAAQRQLPGKDGVPGWRLAGVKPWQNIRAALERLSNSFLSLGHLNSSIHMGVVLVNHADLSQPLLPEPSLEDHIRCVRQIGLSDKQKQQIADGYAVFSKLLQPVLLSMRQLQLQQPGDTAASACSSSFATLSLEGYKMHREDLHQQEQRVAQMSKLMHKDWTIKAAFCAHLTGRCTYTQLARLYVLMYPRQPAIGALGRAVDVIWKEDLARQSRAPGAQR</sequence>